<keyword evidence="2" id="KW-1185">Reference proteome</keyword>
<protein>
    <submittedName>
        <fullName evidence="1">Uncharacterized protein</fullName>
    </submittedName>
</protein>
<accession>A0AAQ3MHH3</accession>
<reference evidence="1 2" key="1">
    <citation type="journal article" date="2023" name="Life. Sci Alliance">
        <title>Evolutionary insights into 3D genome organization and epigenetic landscape of Vigna mungo.</title>
        <authorList>
            <person name="Junaid A."/>
            <person name="Singh B."/>
            <person name="Bhatia S."/>
        </authorList>
    </citation>
    <scope>NUCLEOTIDE SEQUENCE [LARGE SCALE GENOMIC DNA]</scope>
    <source>
        <strain evidence="1">Urdbean</strain>
    </source>
</reference>
<dbReference type="Proteomes" id="UP001374535">
    <property type="component" value="Chromosome 11"/>
</dbReference>
<sequence>MPVMTRNRIAPETATHKIHTKRAMFIGSLIHSTLIFLSEPQSSFLANMPLKRSLKRRELGEGTPCEIWSFSVASRLNLADADPNFNKLILLGIKPKVLRNFF</sequence>
<evidence type="ECO:0000313" key="2">
    <source>
        <dbReference type="Proteomes" id="UP001374535"/>
    </source>
</evidence>
<proteinExistence type="predicted"/>
<evidence type="ECO:0000313" key="1">
    <source>
        <dbReference type="EMBL" id="WVY91321.1"/>
    </source>
</evidence>
<name>A0AAQ3MHH3_VIGMU</name>
<gene>
    <name evidence="1" type="ORF">V8G54_036835</name>
</gene>
<dbReference type="AlphaFoldDB" id="A0AAQ3MHH3"/>
<organism evidence="1 2">
    <name type="scientific">Vigna mungo</name>
    <name type="common">Black gram</name>
    <name type="synonym">Phaseolus mungo</name>
    <dbReference type="NCBI Taxonomy" id="3915"/>
    <lineage>
        <taxon>Eukaryota</taxon>
        <taxon>Viridiplantae</taxon>
        <taxon>Streptophyta</taxon>
        <taxon>Embryophyta</taxon>
        <taxon>Tracheophyta</taxon>
        <taxon>Spermatophyta</taxon>
        <taxon>Magnoliopsida</taxon>
        <taxon>eudicotyledons</taxon>
        <taxon>Gunneridae</taxon>
        <taxon>Pentapetalae</taxon>
        <taxon>rosids</taxon>
        <taxon>fabids</taxon>
        <taxon>Fabales</taxon>
        <taxon>Fabaceae</taxon>
        <taxon>Papilionoideae</taxon>
        <taxon>50 kb inversion clade</taxon>
        <taxon>NPAAA clade</taxon>
        <taxon>indigoferoid/millettioid clade</taxon>
        <taxon>Phaseoleae</taxon>
        <taxon>Vigna</taxon>
    </lineage>
</organism>
<dbReference type="EMBL" id="CP144690">
    <property type="protein sequence ID" value="WVY91321.1"/>
    <property type="molecule type" value="Genomic_DNA"/>
</dbReference>